<comment type="subcellular location">
    <subcellularLocation>
        <location evidence="1">Membrane</location>
        <topology evidence="1">Multi-pass membrane protein</topology>
    </subcellularLocation>
</comment>
<dbReference type="PANTHER" id="PTHR37422">
    <property type="entry name" value="TEICHURONIC ACID BIOSYNTHESIS PROTEIN TUAE"/>
    <property type="match status" value="1"/>
</dbReference>
<evidence type="ECO:0000259" key="7">
    <source>
        <dbReference type="Pfam" id="PF04932"/>
    </source>
</evidence>
<dbReference type="EMBL" id="RYZH01000005">
    <property type="protein sequence ID" value="RUL89022.1"/>
    <property type="molecule type" value="Genomic_DNA"/>
</dbReference>
<feature type="transmembrane region" description="Helical" evidence="6">
    <location>
        <begin position="456"/>
        <end position="478"/>
    </location>
</feature>
<dbReference type="AlphaFoldDB" id="A0A432MNN6"/>
<organism evidence="8 9">
    <name type="scientific">Tautonia sociabilis</name>
    <dbReference type="NCBI Taxonomy" id="2080755"/>
    <lineage>
        <taxon>Bacteria</taxon>
        <taxon>Pseudomonadati</taxon>
        <taxon>Planctomycetota</taxon>
        <taxon>Planctomycetia</taxon>
        <taxon>Isosphaerales</taxon>
        <taxon>Isosphaeraceae</taxon>
        <taxon>Tautonia</taxon>
    </lineage>
</organism>
<feature type="transmembrane region" description="Helical" evidence="6">
    <location>
        <begin position="151"/>
        <end position="169"/>
    </location>
</feature>
<protein>
    <submittedName>
        <fullName evidence="8">O-antigen ligase domain-containing protein</fullName>
    </submittedName>
</protein>
<keyword evidence="4 6" id="KW-0472">Membrane</keyword>
<evidence type="ECO:0000256" key="5">
    <source>
        <dbReference type="SAM" id="MobiDB-lite"/>
    </source>
</evidence>
<feature type="transmembrane region" description="Helical" evidence="6">
    <location>
        <begin position="95"/>
        <end position="115"/>
    </location>
</feature>
<feature type="transmembrane region" description="Helical" evidence="6">
    <location>
        <begin position="227"/>
        <end position="250"/>
    </location>
</feature>
<feature type="transmembrane region" description="Helical" evidence="6">
    <location>
        <begin position="407"/>
        <end position="428"/>
    </location>
</feature>
<keyword evidence="9" id="KW-1185">Reference proteome</keyword>
<reference evidence="8 9" key="2">
    <citation type="submission" date="2019-01" db="EMBL/GenBank/DDBJ databases">
        <title>Tautonia sociabilis, a novel thermotolerant planctomycete of Isosphaeraceae family, isolated from a 4000 m deep subterranean habitat.</title>
        <authorList>
            <person name="Kovaleva O.L."/>
            <person name="Elcheninov A.G."/>
            <person name="Van Heerden E."/>
            <person name="Toshchakov S.V."/>
            <person name="Novikov A."/>
            <person name="Bonch-Osmolovskaya E.A."/>
            <person name="Kublanov I.V."/>
        </authorList>
    </citation>
    <scope>NUCLEOTIDE SEQUENCE [LARGE SCALE GENOMIC DNA]</scope>
    <source>
        <strain evidence="8 9">GM2012</strain>
    </source>
</reference>
<proteinExistence type="predicted"/>
<evidence type="ECO:0000256" key="6">
    <source>
        <dbReference type="SAM" id="Phobius"/>
    </source>
</evidence>
<dbReference type="GO" id="GO:0016020">
    <property type="term" value="C:membrane"/>
    <property type="evidence" value="ECO:0007669"/>
    <property type="project" value="UniProtKB-SubCell"/>
</dbReference>
<keyword evidence="8" id="KW-0436">Ligase</keyword>
<evidence type="ECO:0000256" key="2">
    <source>
        <dbReference type="ARBA" id="ARBA00022692"/>
    </source>
</evidence>
<feature type="transmembrane region" description="Helical" evidence="6">
    <location>
        <begin position="313"/>
        <end position="333"/>
    </location>
</feature>
<evidence type="ECO:0000313" key="9">
    <source>
        <dbReference type="Proteomes" id="UP000280296"/>
    </source>
</evidence>
<name>A0A432MNN6_9BACT</name>
<feature type="domain" description="O-antigen ligase-related" evidence="7">
    <location>
        <begin position="275"/>
        <end position="417"/>
    </location>
</feature>
<feature type="transmembrane region" description="Helical" evidence="6">
    <location>
        <begin position="262"/>
        <end position="284"/>
    </location>
</feature>
<dbReference type="Proteomes" id="UP000280296">
    <property type="component" value="Unassembled WGS sequence"/>
</dbReference>
<feature type="region of interest" description="Disordered" evidence="5">
    <location>
        <begin position="777"/>
        <end position="804"/>
    </location>
</feature>
<feature type="transmembrane region" description="Helical" evidence="6">
    <location>
        <begin position="566"/>
        <end position="587"/>
    </location>
</feature>
<feature type="transmembrane region" description="Helical" evidence="6">
    <location>
        <begin position="121"/>
        <end position="139"/>
    </location>
</feature>
<keyword evidence="2 6" id="KW-0812">Transmembrane</keyword>
<sequence length="804" mass="85765">MARRASSHRRTPSGPSRTAAPPVVAPDDSAWFADRIRTIALGLTAALVVSRAYWPAEGTTELMTGEQLPWTFALLATASLAVVGAMLGRSLRFRFCWADLAVIGLMFAVGLSASHALDRRVAINLAWQWGGVGVVYVLLRNLPRSRAETRALAGILAATATAVSCYAVYQVGVELPELRRLFLENPRQLLAQYPMAPTPGTPEYRSFVDRVVGSTEAFATFGLANSLAGYIVGPLVVGIGVLLAGVARTGRQRLGEDAPSPGVGISSIAMAALPVLLVLVVLLLTKSRSGFLGLVVGTLILSAAFARRLGRRALLGGAVGLIAAIGAAGGALWRLGFLDRAVLTQSTLSLRYRFEYWVGTWRVLADGAWRTGLGPGNFRPAYRQFKLVEASEDVVDPHNLFLEVWEVAGILALVLLVLGLGLTLWNLFGPSKASSETSSPPPSAGDPNPNGSAGSLLVWAGLGGWVGVVLLGDLNLFSDDNDAIARWLLLGLGWGLAVALAGPLWAKVSPPAVAIGAAVLAMVVNLLAAGGIGYASVSSMLWGLAAVGLNLREDRPAGRLRELPGLFPPFVVAAVLSALLGTFYGTVSPYWRSQALMKRADAILAERPTAPRQEDLEQVADLLQRAIAADSYASRPYLALAELELLAWISRGSPPEDAVWNRIVEILEDAITPPRDPRSLEVRAFRVNLARRILAARPDLPSAARDRLRTIIATDSFVIAERLTPTSPLAHAQAAEDLAALGQFRRAAREAEKALELDARTPHQDKKLPEALRDRLADSIPNWLSPSESHPEDAQPLDDPTPSP</sequence>
<feature type="transmembrane region" description="Helical" evidence="6">
    <location>
        <begin position="39"/>
        <end position="56"/>
    </location>
</feature>
<gene>
    <name evidence="8" type="ORF">TsocGM_03950</name>
</gene>
<comment type="caution">
    <text evidence="8">The sequence shown here is derived from an EMBL/GenBank/DDBJ whole genome shotgun (WGS) entry which is preliminary data.</text>
</comment>
<feature type="compositionally biased region" description="Basic residues" evidence="5">
    <location>
        <begin position="1"/>
        <end position="11"/>
    </location>
</feature>
<dbReference type="OrthoDB" id="274640at2"/>
<feature type="transmembrane region" description="Helical" evidence="6">
    <location>
        <begin position="290"/>
        <end position="306"/>
    </location>
</feature>
<evidence type="ECO:0000256" key="3">
    <source>
        <dbReference type="ARBA" id="ARBA00022989"/>
    </source>
</evidence>
<reference evidence="8 9" key="1">
    <citation type="submission" date="2018-12" db="EMBL/GenBank/DDBJ databases">
        <authorList>
            <person name="Toschakov S.V."/>
        </authorList>
    </citation>
    <scope>NUCLEOTIDE SEQUENCE [LARGE SCALE GENOMIC DNA]</scope>
    <source>
        <strain evidence="8 9">GM2012</strain>
    </source>
</reference>
<dbReference type="InterPro" id="IPR007016">
    <property type="entry name" value="O-antigen_ligase-rel_domated"/>
</dbReference>
<feature type="region of interest" description="Disordered" evidence="5">
    <location>
        <begin position="1"/>
        <end position="22"/>
    </location>
</feature>
<evidence type="ECO:0000313" key="8">
    <source>
        <dbReference type="EMBL" id="RUL89022.1"/>
    </source>
</evidence>
<feature type="transmembrane region" description="Helical" evidence="6">
    <location>
        <begin position="513"/>
        <end position="546"/>
    </location>
</feature>
<keyword evidence="3 6" id="KW-1133">Transmembrane helix</keyword>
<dbReference type="Pfam" id="PF04932">
    <property type="entry name" value="Wzy_C"/>
    <property type="match status" value="1"/>
</dbReference>
<feature type="transmembrane region" description="Helical" evidence="6">
    <location>
        <begin position="68"/>
        <end position="88"/>
    </location>
</feature>
<dbReference type="PANTHER" id="PTHR37422:SF13">
    <property type="entry name" value="LIPOPOLYSACCHARIDE BIOSYNTHESIS PROTEIN PA4999-RELATED"/>
    <property type="match status" value="1"/>
</dbReference>
<accession>A0A432MNN6</accession>
<feature type="transmembrane region" description="Helical" evidence="6">
    <location>
        <begin position="484"/>
        <end position="506"/>
    </location>
</feature>
<dbReference type="GO" id="GO:0016874">
    <property type="term" value="F:ligase activity"/>
    <property type="evidence" value="ECO:0007669"/>
    <property type="project" value="UniProtKB-KW"/>
</dbReference>
<evidence type="ECO:0000256" key="1">
    <source>
        <dbReference type="ARBA" id="ARBA00004141"/>
    </source>
</evidence>
<dbReference type="InterPro" id="IPR051533">
    <property type="entry name" value="WaaL-like"/>
</dbReference>
<dbReference type="RefSeq" id="WP_126724016.1">
    <property type="nucleotide sequence ID" value="NZ_RYZH01000005.1"/>
</dbReference>
<evidence type="ECO:0000256" key="4">
    <source>
        <dbReference type="ARBA" id="ARBA00023136"/>
    </source>
</evidence>